<proteinExistence type="inferred from homology"/>
<feature type="repeat" description="PPR" evidence="3">
    <location>
        <begin position="288"/>
        <end position="322"/>
    </location>
</feature>
<accession>A0AAV3RGV7</accession>
<dbReference type="PROSITE" id="PS51375">
    <property type="entry name" value="PPR"/>
    <property type="match status" value="6"/>
</dbReference>
<dbReference type="PANTHER" id="PTHR47926:SF386">
    <property type="entry name" value="PENTATRICOPEPTIDE REPEAT-CONTAINING PROTEIN"/>
    <property type="match status" value="1"/>
</dbReference>
<evidence type="ECO:0000313" key="6">
    <source>
        <dbReference type="Proteomes" id="UP001454036"/>
    </source>
</evidence>
<reference evidence="5 6" key="1">
    <citation type="submission" date="2024-01" db="EMBL/GenBank/DDBJ databases">
        <title>The complete chloroplast genome sequence of Lithospermum erythrorhizon: insights into the phylogenetic relationship among Boraginaceae species and the maternal lineages of purple gromwells.</title>
        <authorList>
            <person name="Okada T."/>
            <person name="Watanabe K."/>
        </authorList>
    </citation>
    <scope>NUCLEOTIDE SEQUENCE [LARGE SCALE GENOMIC DNA]</scope>
</reference>
<dbReference type="InterPro" id="IPR032867">
    <property type="entry name" value="DYW_dom"/>
</dbReference>
<dbReference type="AlphaFoldDB" id="A0AAV3RGV7"/>
<dbReference type="FunFam" id="1.25.40.10:FF:001050">
    <property type="entry name" value="Pentatricopeptide repeat-containing protein At2g33760"/>
    <property type="match status" value="1"/>
</dbReference>
<protein>
    <recommendedName>
        <fullName evidence="4">DYW domain-containing protein</fullName>
    </recommendedName>
</protein>
<sequence length="731" mass="81385">MSMMKKKMIYSVASVHSYMLKSGELNTKLISLYANNQCFLEAERLLPSPPDIFSFTTIIYAASKFNNSHYTLHLFSRMRSFNLLPDAQLLPCAIKACASLMCLRIALQIHGHITTSGSLAEAFVQSSLFHFYLKVGMLDNARKLFDEMPDKDVKSCSALAAGYAKKADKSNARQVFCKMRESGVEPNVVSWNGMIAGFNQSGQFLEAVLMFKDMHLSGLIADGIGISSVLPSIGHFVGLSMGAQVHGYVVKIGLLTDKCVHSAFIDMYGKCHCCKEMLTIFEDLDHVDVGACNALISGLSRSGLVNEALGTFEKFQSLAVELNVVSWTSMIACCSQHGKDMEALELFREMQKAGVKPNSVTIPCLLPACGNIAALSHGKAAHCYSIRQRFWNDVYVGSALVDMYANCGRIQKARHFFNMMSEPNLVCWNALLSGYAMHGMAKEATEIFHLMQIRGVKPDSVTFTSLLSACSQSGLVNEGRLYFDSMLQSHGIEPRMEQYACMVSLLGRAGKLEEAYSLITSMPLEPDACVWGALLSSCRVHHNMNLGEIAAYKLFELEPNNPGNYILLSNIYASRGKWKEVDNVRDIMKSRGLRKNPGCSWIEFKNKVHMLLAGDQSHPQMSLILEKLDDLRVEMKRSGFAPNTHFVLQDVEEQEKEHILCGHSEKLAVVFGMLNTKAGSSLNVIKNLRICGDCHNFMKFISISEGREIYVRDTNRFHHFKDGICSCGDYW</sequence>
<evidence type="ECO:0000256" key="3">
    <source>
        <dbReference type="PROSITE-ProRule" id="PRU00708"/>
    </source>
</evidence>
<dbReference type="Pfam" id="PF13812">
    <property type="entry name" value="PPR_3"/>
    <property type="match status" value="1"/>
</dbReference>
<dbReference type="Gene3D" id="1.25.40.10">
    <property type="entry name" value="Tetratricopeptide repeat domain"/>
    <property type="match status" value="4"/>
</dbReference>
<dbReference type="Pfam" id="PF01535">
    <property type="entry name" value="PPR"/>
    <property type="match status" value="3"/>
</dbReference>
<dbReference type="FunFam" id="1.25.40.10:FF:000598">
    <property type="entry name" value="pentatricopeptide repeat-containing protein At1g20230 isoform X2"/>
    <property type="match status" value="1"/>
</dbReference>
<evidence type="ECO:0000259" key="4">
    <source>
        <dbReference type="Pfam" id="PF14432"/>
    </source>
</evidence>
<gene>
    <name evidence="5" type="ORF">LIER_41924</name>
</gene>
<comment type="caution">
    <text evidence="5">The sequence shown here is derived from an EMBL/GenBank/DDBJ whole genome shotgun (WGS) entry which is preliminary data.</text>
</comment>
<dbReference type="Pfam" id="PF13041">
    <property type="entry name" value="PPR_2"/>
    <property type="match status" value="2"/>
</dbReference>
<evidence type="ECO:0000313" key="5">
    <source>
        <dbReference type="EMBL" id="GAA0175495.1"/>
    </source>
</evidence>
<evidence type="ECO:0000256" key="2">
    <source>
        <dbReference type="ARBA" id="ARBA00022737"/>
    </source>
</evidence>
<dbReference type="EMBL" id="BAABME010027390">
    <property type="protein sequence ID" value="GAA0175495.1"/>
    <property type="molecule type" value="Genomic_DNA"/>
</dbReference>
<dbReference type="InterPro" id="IPR046960">
    <property type="entry name" value="PPR_At4g14850-like_plant"/>
</dbReference>
<dbReference type="InterPro" id="IPR011990">
    <property type="entry name" value="TPR-like_helical_dom_sf"/>
</dbReference>
<evidence type="ECO:0000256" key="1">
    <source>
        <dbReference type="ARBA" id="ARBA00006643"/>
    </source>
</evidence>
<dbReference type="FunFam" id="1.25.40.10:FF:000393">
    <property type="entry name" value="Pentatricopeptide repeat-containing protein At1g20230"/>
    <property type="match status" value="1"/>
</dbReference>
<name>A0AAV3RGV7_LITER</name>
<keyword evidence="2" id="KW-0677">Repeat</keyword>
<dbReference type="Pfam" id="PF20431">
    <property type="entry name" value="E_motif"/>
    <property type="match status" value="1"/>
</dbReference>
<feature type="repeat" description="PPR" evidence="3">
    <location>
        <begin position="187"/>
        <end position="221"/>
    </location>
</feature>
<feature type="repeat" description="PPR" evidence="3">
    <location>
        <begin position="323"/>
        <end position="357"/>
    </location>
</feature>
<keyword evidence="6" id="KW-1185">Reference proteome</keyword>
<dbReference type="FunFam" id="1.25.40.10:FF:000243">
    <property type="entry name" value="Pentatricopeptide repeat-containing protein chloroplastic"/>
    <property type="match status" value="1"/>
</dbReference>
<dbReference type="Pfam" id="PF14432">
    <property type="entry name" value="DYW_deaminase"/>
    <property type="match status" value="1"/>
</dbReference>
<feature type="repeat" description="PPR" evidence="3">
    <location>
        <begin position="152"/>
        <end position="186"/>
    </location>
</feature>
<dbReference type="InterPro" id="IPR002885">
    <property type="entry name" value="PPR_rpt"/>
</dbReference>
<dbReference type="Proteomes" id="UP001454036">
    <property type="component" value="Unassembled WGS sequence"/>
</dbReference>
<organism evidence="5 6">
    <name type="scientific">Lithospermum erythrorhizon</name>
    <name type="common">Purple gromwell</name>
    <name type="synonym">Lithospermum officinale var. erythrorhizon</name>
    <dbReference type="NCBI Taxonomy" id="34254"/>
    <lineage>
        <taxon>Eukaryota</taxon>
        <taxon>Viridiplantae</taxon>
        <taxon>Streptophyta</taxon>
        <taxon>Embryophyta</taxon>
        <taxon>Tracheophyta</taxon>
        <taxon>Spermatophyta</taxon>
        <taxon>Magnoliopsida</taxon>
        <taxon>eudicotyledons</taxon>
        <taxon>Gunneridae</taxon>
        <taxon>Pentapetalae</taxon>
        <taxon>asterids</taxon>
        <taxon>lamiids</taxon>
        <taxon>Boraginales</taxon>
        <taxon>Boraginaceae</taxon>
        <taxon>Boraginoideae</taxon>
        <taxon>Lithospermeae</taxon>
        <taxon>Lithospermum</taxon>
    </lineage>
</organism>
<dbReference type="NCBIfam" id="TIGR00756">
    <property type="entry name" value="PPR"/>
    <property type="match status" value="5"/>
</dbReference>
<dbReference type="GO" id="GO:0008270">
    <property type="term" value="F:zinc ion binding"/>
    <property type="evidence" value="ECO:0007669"/>
    <property type="project" value="InterPro"/>
</dbReference>
<dbReference type="GO" id="GO:0003723">
    <property type="term" value="F:RNA binding"/>
    <property type="evidence" value="ECO:0007669"/>
    <property type="project" value="InterPro"/>
</dbReference>
<feature type="domain" description="DYW" evidence="4">
    <location>
        <begin position="639"/>
        <end position="731"/>
    </location>
</feature>
<dbReference type="GO" id="GO:0009451">
    <property type="term" value="P:RNA modification"/>
    <property type="evidence" value="ECO:0007669"/>
    <property type="project" value="InterPro"/>
</dbReference>
<feature type="repeat" description="PPR" evidence="3">
    <location>
        <begin position="424"/>
        <end position="458"/>
    </location>
</feature>
<dbReference type="PANTHER" id="PTHR47926">
    <property type="entry name" value="PENTATRICOPEPTIDE REPEAT-CONTAINING PROTEIN"/>
    <property type="match status" value="1"/>
</dbReference>
<feature type="repeat" description="PPR" evidence="3">
    <location>
        <begin position="459"/>
        <end position="494"/>
    </location>
</feature>
<dbReference type="InterPro" id="IPR046848">
    <property type="entry name" value="E_motif"/>
</dbReference>
<comment type="similarity">
    <text evidence="1">Belongs to the PPR family. PCMP-H subfamily.</text>
</comment>